<evidence type="ECO:0000256" key="8">
    <source>
        <dbReference type="ARBA" id="ARBA00022679"/>
    </source>
</evidence>
<accession>A0A366HBX2</accession>
<dbReference type="InterPro" id="IPR015947">
    <property type="entry name" value="PUA-like_sf"/>
</dbReference>
<reference evidence="15 16" key="1">
    <citation type="submission" date="2018-06" db="EMBL/GenBank/DDBJ databases">
        <title>Genomic Encyclopedia of Type Strains, Phase IV (KMG-IV): sequencing the most valuable type-strain genomes for metagenomic binning, comparative biology and taxonomic classification.</title>
        <authorList>
            <person name="Goeker M."/>
        </authorList>
    </citation>
    <scope>NUCLEOTIDE SEQUENCE [LARGE SCALE GENOMIC DNA]</scope>
    <source>
        <strain evidence="15 16">DSM 25520</strain>
    </source>
</reference>
<evidence type="ECO:0000313" key="15">
    <source>
        <dbReference type="EMBL" id="RBP39418.1"/>
    </source>
</evidence>
<sequence length="317" mass="34595">MALARDESWTGDWLIENSQKGCQQTGYAGPGNKDYKAFDFTTRAAQALLHIPALLQIRQNPYTTVILHISSIMATPRFFSSVPLEPNQTIELPQELAHHALRVLRLKPDTDIVLFDGRGGQYCARLTAEGKKGYAQTGDHQTTEAELPGEIILAQGLPSGDKMDWVIEKAVELGATRIVPIAAQRSVLQLSGERLVKRMRHWERIAQSASEQCGRNRIMHIDEPRTLSAYLAGTELAAQLTLLCHPGAGQSLEAALAQHTASRIALLVGPEGGWSEEEQAAAIRPPIQAVRFGSRVLRTETAGLALMAAIAALKGWL</sequence>
<protein>
    <recommendedName>
        <fullName evidence="4">Ribosomal RNA small subunit methyltransferase E</fullName>
        <ecNumber evidence="3">2.1.1.193</ecNumber>
    </recommendedName>
    <alternativeName>
        <fullName evidence="11">16S rRNA m3U1498 methyltransferase</fullName>
    </alternativeName>
</protein>
<dbReference type="InterPro" id="IPR046886">
    <property type="entry name" value="RsmE_MTase_dom"/>
</dbReference>
<dbReference type="PANTHER" id="PTHR30027">
    <property type="entry name" value="RIBOSOMAL RNA SMALL SUBUNIT METHYLTRANSFERASE E"/>
    <property type="match status" value="1"/>
</dbReference>
<evidence type="ECO:0000313" key="16">
    <source>
        <dbReference type="Proteomes" id="UP000253628"/>
    </source>
</evidence>
<evidence type="ECO:0000256" key="6">
    <source>
        <dbReference type="ARBA" id="ARBA00022552"/>
    </source>
</evidence>
<evidence type="ECO:0000259" key="13">
    <source>
        <dbReference type="Pfam" id="PF04452"/>
    </source>
</evidence>
<comment type="function">
    <text evidence="10">Specifically methylates the N3 position of the uracil ring of uridine 1498 (m3U1498) in 16S rRNA. Acts on the fully assembled 30S ribosomal subunit.</text>
</comment>
<evidence type="ECO:0000256" key="12">
    <source>
        <dbReference type="ARBA" id="ARBA00047944"/>
    </source>
</evidence>
<keyword evidence="7 15" id="KW-0489">Methyltransferase</keyword>
<dbReference type="SUPFAM" id="SSF88697">
    <property type="entry name" value="PUA domain-like"/>
    <property type="match status" value="1"/>
</dbReference>
<dbReference type="NCBIfam" id="TIGR00046">
    <property type="entry name" value="RsmE family RNA methyltransferase"/>
    <property type="match status" value="1"/>
</dbReference>
<dbReference type="GO" id="GO:0070475">
    <property type="term" value="P:rRNA base methylation"/>
    <property type="evidence" value="ECO:0007669"/>
    <property type="project" value="TreeGrafter"/>
</dbReference>
<keyword evidence="6" id="KW-0698">rRNA processing</keyword>
<keyword evidence="16" id="KW-1185">Reference proteome</keyword>
<keyword evidence="5" id="KW-0963">Cytoplasm</keyword>
<dbReference type="NCBIfam" id="NF008692">
    <property type="entry name" value="PRK11713.1-5"/>
    <property type="match status" value="1"/>
</dbReference>
<organism evidence="15 16">
    <name type="scientific">Eoetvoesiella caeni</name>
    <dbReference type="NCBI Taxonomy" id="645616"/>
    <lineage>
        <taxon>Bacteria</taxon>
        <taxon>Pseudomonadati</taxon>
        <taxon>Pseudomonadota</taxon>
        <taxon>Betaproteobacteria</taxon>
        <taxon>Burkholderiales</taxon>
        <taxon>Alcaligenaceae</taxon>
        <taxon>Eoetvoesiella</taxon>
    </lineage>
</organism>
<keyword evidence="9" id="KW-0949">S-adenosyl-L-methionine</keyword>
<dbReference type="InterPro" id="IPR029028">
    <property type="entry name" value="Alpha/beta_knot_MTases"/>
</dbReference>
<dbReference type="InterPro" id="IPR046887">
    <property type="entry name" value="RsmE_PUA-like"/>
</dbReference>
<dbReference type="SUPFAM" id="SSF75217">
    <property type="entry name" value="alpha/beta knot"/>
    <property type="match status" value="1"/>
</dbReference>
<dbReference type="GO" id="GO:0070042">
    <property type="term" value="F:rRNA (uridine-N3-)-methyltransferase activity"/>
    <property type="evidence" value="ECO:0007669"/>
    <property type="project" value="TreeGrafter"/>
</dbReference>
<dbReference type="PANTHER" id="PTHR30027:SF3">
    <property type="entry name" value="16S RRNA (URACIL(1498)-N(3))-METHYLTRANSFERASE"/>
    <property type="match status" value="1"/>
</dbReference>
<feature type="domain" description="Ribosomal RNA small subunit methyltransferase E methyltransferase" evidence="13">
    <location>
        <begin position="146"/>
        <end position="310"/>
    </location>
</feature>
<dbReference type="InterPro" id="IPR006700">
    <property type="entry name" value="RsmE"/>
</dbReference>
<keyword evidence="8 15" id="KW-0808">Transferase</keyword>
<dbReference type="Pfam" id="PF04452">
    <property type="entry name" value="Methyltrans_RNA"/>
    <property type="match status" value="1"/>
</dbReference>
<dbReference type="CDD" id="cd18084">
    <property type="entry name" value="RsmE-like"/>
    <property type="match status" value="1"/>
</dbReference>
<dbReference type="Gene3D" id="3.40.1280.10">
    <property type="match status" value="1"/>
</dbReference>
<evidence type="ECO:0000256" key="5">
    <source>
        <dbReference type="ARBA" id="ARBA00022490"/>
    </source>
</evidence>
<proteinExistence type="inferred from homology"/>
<dbReference type="InterPro" id="IPR029026">
    <property type="entry name" value="tRNA_m1G_MTases_N"/>
</dbReference>
<comment type="catalytic activity">
    <reaction evidence="12">
        <text>uridine(1498) in 16S rRNA + S-adenosyl-L-methionine = N(3)-methyluridine(1498) in 16S rRNA + S-adenosyl-L-homocysteine + H(+)</text>
        <dbReference type="Rhea" id="RHEA:42920"/>
        <dbReference type="Rhea" id="RHEA-COMP:10283"/>
        <dbReference type="Rhea" id="RHEA-COMP:10284"/>
        <dbReference type="ChEBI" id="CHEBI:15378"/>
        <dbReference type="ChEBI" id="CHEBI:57856"/>
        <dbReference type="ChEBI" id="CHEBI:59789"/>
        <dbReference type="ChEBI" id="CHEBI:65315"/>
        <dbReference type="ChEBI" id="CHEBI:74502"/>
        <dbReference type="EC" id="2.1.1.193"/>
    </reaction>
</comment>
<evidence type="ECO:0000256" key="10">
    <source>
        <dbReference type="ARBA" id="ARBA00025699"/>
    </source>
</evidence>
<evidence type="ECO:0000256" key="3">
    <source>
        <dbReference type="ARBA" id="ARBA00012328"/>
    </source>
</evidence>
<evidence type="ECO:0000259" key="14">
    <source>
        <dbReference type="Pfam" id="PF20260"/>
    </source>
</evidence>
<evidence type="ECO:0000256" key="2">
    <source>
        <dbReference type="ARBA" id="ARBA00005528"/>
    </source>
</evidence>
<evidence type="ECO:0000256" key="1">
    <source>
        <dbReference type="ARBA" id="ARBA00004496"/>
    </source>
</evidence>
<comment type="caution">
    <text evidence="15">The sequence shown here is derived from an EMBL/GenBank/DDBJ whole genome shotgun (WGS) entry which is preliminary data.</text>
</comment>
<dbReference type="GO" id="GO:0005737">
    <property type="term" value="C:cytoplasm"/>
    <property type="evidence" value="ECO:0007669"/>
    <property type="project" value="UniProtKB-SubCell"/>
</dbReference>
<dbReference type="Proteomes" id="UP000253628">
    <property type="component" value="Unassembled WGS sequence"/>
</dbReference>
<gene>
    <name evidence="15" type="ORF">DFR37_105211</name>
</gene>
<evidence type="ECO:0000256" key="11">
    <source>
        <dbReference type="ARBA" id="ARBA00033196"/>
    </source>
</evidence>
<dbReference type="Pfam" id="PF20260">
    <property type="entry name" value="PUA_4"/>
    <property type="match status" value="1"/>
</dbReference>
<evidence type="ECO:0000256" key="7">
    <source>
        <dbReference type="ARBA" id="ARBA00022603"/>
    </source>
</evidence>
<dbReference type="EMBL" id="QNRQ01000005">
    <property type="protein sequence ID" value="RBP39418.1"/>
    <property type="molecule type" value="Genomic_DNA"/>
</dbReference>
<dbReference type="AlphaFoldDB" id="A0A366HBX2"/>
<comment type="similarity">
    <text evidence="2">Belongs to the RNA methyltransferase RsmE family.</text>
</comment>
<dbReference type="EC" id="2.1.1.193" evidence="3"/>
<dbReference type="Gene3D" id="2.40.240.20">
    <property type="entry name" value="Hypothetical PUA domain-like, domain 1"/>
    <property type="match status" value="1"/>
</dbReference>
<comment type="subcellular location">
    <subcellularLocation>
        <location evidence="1">Cytoplasm</location>
    </subcellularLocation>
</comment>
<feature type="domain" description="Ribosomal RNA small subunit methyltransferase E PUA-like" evidence="14">
    <location>
        <begin position="93"/>
        <end position="133"/>
    </location>
</feature>
<evidence type="ECO:0000256" key="4">
    <source>
        <dbReference type="ARBA" id="ARBA00013673"/>
    </source>
</evidence>
<name>A0A366HBX2_9BURK</name>
<evidence type="ECO:0000256" key="9">
    <source>
        <dbReference type="ARBA" id="ARBA00022691"/>
    </source>
</evidence>